<dbReference type="Pfam" id="PF22552">
    <property type="entry name" value="TY-Chap3"/>
    <property type="match status" value="1"/>
</dbReference>
<evidence type="ECO:0000313" key="5">
    <source>
        <dbReference type="Proteomes" id="UP000537326"/>
    </source>
</evidence>
<evidence type="ECO:0000256" key="1">
    <source>
        <dbReference type="SAM" id="MobiDB-lite"/>
    </source>
</evidence>
<accession>A0A7Y9YDJ3</accession>
<comment type="caution">
    <text evidence="4">The sequence shown here is derived from an EMBL/GenBank/DDBJ whole genome shotgun (WGS) entry which is preliminary data.</text>
</comment>
<reference evidence="4 5" key="1">
    <citation type="submission" date="2020-07" db="EMBL/GenBank/DDBJ databases">
        <title>Sequencing the genomes of 1000 actinobacteria strains.</title>
        <authorList>
            <person name="Klenk H.-P."/>
        </authorList>
    </citation>
    <scope>NUCLEOTIDE SEQUENCE [LARGE SCALE GENOMIC DNA]</scope>
    <source>
        <strain evidence="4 5">DSM 18248</strain>
    </source>
</reference>
<keyword evidence="5" id="KW-1185">Reference proteome</keyword>
<name>A0A7Y9YDJ3_9ACTN</name>
<dbReference type="Proteomes" id="UP000537326">
    <property type="component" value="Unassembled WGS sequence"/>
</dbReference>
<sequence>MDERGMGGRALEVDEAWRELRRRLADRVAGLGPEESLVLAVQVAGLGDGPGPYVTVGGRAGGGWRVEAASNAYLDAAHQLDEGGHERLLALGWGAPTYLPGQGGHGSANWWVDLETGEEERAAWLLVQALREAYAVPHPAFLESSGLDLAGLQGPDSPPAPEPPDRVELIEQLPVVRPRDVEHLRELVVETLTVMTGAEVFVDEEGDVVVPCGEQSLVWVGPDLDRPVVSITAVLVDRVTRPQAGLAALNLVGGRLPHVSARMLGSRLTITHELHAMPFVPEHLAGWVARCQVEIDEVAAEAALLLGGERYLENLDAPRPAPVLDEEVATIAELLAVGPVSPRVVAEVFNHSRGAVVRRLVGLRQGHLIAHTEDVDGLLDALRAGLRWIVDEPDRQADARRRARRRVDPRPSIQSVLLDDQPDLFESESGPTG</sequence>
<evidence type="ECO:0000313" key="4">
    <source>
        <dbReference type="EMBL" id="NYI09002.1"/>
    </source>
</evidence>
<protein>
    <submittedName>
        <fullName evidence="4">Uncharacterized protein</fullName>
    </submittedName>
</protein>
<evidence type="ECO:0000259" key="3">
    <source>
        <dbReference type="Pfam" id="PF22552"/>
    </source>
</evidence>
<feature type="domain" description="TY-Chap N-terminal" evidence="3">
    <location>
        <begin position="15"/>
        <end position="142"/>
    </location>
</feature>
<feature type="region of interest" description="Disordered" evidence="1">
    <location>
        <begin position="397"/>
        <end position="433"/>
    </location>
</feature>
<dbReference type="EMBL" id="JACBZI010000001">
    <property type="protein sequence ID" value="NYI09002.1"/>
    <property type="molecule type" value="Genomic_DNA"/>
</dbReference>
<gene>
    <name evidence="4" type="ORF">BKA05_000517</name>
</gene>
<feature type="domain" description="TY-Chap central" evidence="2">
    <location>
        <begin position="182"/>
        <end position="313"/>
    </location>
</feature>
<proteinExistence type="predicted"/>
<evidence type="ECO:0000259" key="2">
    <source>
        <dbReference type="Pfam" id="PF22551"/>
    </source>
</evidence>
<organism evidence="4 5">
    <name type="scientific">Nocardioides marinus</name>
    <dbReference type="NCBI Taxonomy" id="374514"/>
    <lineage>
        <taxon>Bacteria</taxon>
        <taxon>Bacillati</taxon>
        <taxon>Actinomycetota</taxon>
        <taxon>Actinomycetes</taxon>
        <taxon>Propionibacteriales</taxon>
        <taxon>Nocardioidaceae</taxon>
        <taxon>Nocardioides</taxon>
    </lineage>
</organism>
<dbReference type="AlphaFoldDB" id="A0A7Y9YDJ3"/>
<dbReference type="RefSeq" id="WP_179530039.1">
    <property type="nucleotide sequence ID" value="NZ_BAAAPP010000002.1"/>
</dbReference>
<dbReference type="InterPro" id="IPR054344">
    <property type="entry name" value="TY-Chap_N"/>
</dbReference>
<dbReference type="Pfam" id="PF22551">
    <property type="entry name" value="TY-Chap1"/>
    <property type="match status" value="1"/>
</dbReference>
<dbReference type="InterPro" id="IPR054343">
    <property type="entry name" value="TY-Chap_M"/>
</dbReference>